<dbReference type="Pfam" id="PF12697">
    <property type="entry name" value="Abhydrolase_6"/>
    <property type="match status" value="1"/>
</dbReference>
<feature type="region of interest" description="Disordered" evidence="1">
    <location>
        <begin position="112"/>
        <end position="133"/>
    </location>
</feature>
<dbReference type="Gene3D" id="3.40.50.1820">
    <property type="entry name" value="alpha/beta hydrolase"/>
    <property type="match status" value="1"/>
</dbReference>
<evidence type="ECO:0000256" key="1">
    <source>
        <dbReference type="SAM" id="MobiDB-lite"/>
    </source>
</evidence>
<dbReference type="AlphaFoldDB" id="A0A919VIL8"/>
<gene>
    <name evidence="3" type="ORF">Aau02nite_08000</name>
</gene>
<dbReference type="RefSeq" id="WP_212986920.1">
    <property type="nucleotide sequence ID" value="NZ_BAABEA010000051.1"/>
</dbReference>
<protein>
    <submittedName>
        <fullName evidence="3">Alpha/beta hydrolase</fullName>
    </submittedName>
</protein>
<dbReference type="PANTHER" id="PTHR37017">
    <property type="entry name" value="AB HYDROLASE-1 DOMAIN-CONTAINING PROTEIN-RELATED"/>
    <property type="match status" value="1"/>
</dbReference>
<feature type="domain" description="AB hydrolase-1" evidence="2">
    <location>
        <begin position="8"/>
        <end position="221"/>
    </location>
</feature>
<name>A0A919VIL8_9ACTN</name>
<dbReference type="InterPro" id="IPR000073">
    <property type="entry name" value="AB_hydrolase_1"/>
</dbReference>
<dbReference type="Proteomes" id="UP000681340">
    <property type="component" value="Unassembled WGS sequence"/>
</dbReference>
<dbReference type="PANTHER" id="PTHR37017:SF11">
    <property type="entry name" value="ESTERASE_LIPASE_THIOESTERASE DOMAIN-CONTAINING PROTEIN"/>
    <property type="match status" value="1"/>
</dbReference>
<sequence>MPTTRTYVLVPGAGGSAWYWHRLGPELRRRGHEAIAVELPAADDQAGLRDYADAIVTAAGDHRRVVLVAQSMGGLSAPLTCDRLDAEQIVLVNAMIPAPGETGGDWWTATGQEQARRELDRREGRDPDAPFDPRVMFFHDVPAEVTEQGLTVDPGQSGTPFGEPWPLDGWPDVSTRVLCGRQDRLFPVDFQIRVARERLGVTAETMPGGHLLALSRPAELATLLTA</sequence>
<dbReference type="EMBL" id="BOQL01000006">
    <property type="protein sequence ID" value="GIM64043.1"/>
    <property type="molecule type" value="Genomic_DNA"/>
</dbReference>
<dbReference type="InterPro" id="IPR029058">
    <property type="entry name" value="AB_hydrolase_fold"/>
</dbReference>
<evidence type="ECO:0000259" key="2">
    <source>
        <dbReference type="Pfam" id="PF12697"/>
    </source>
</evidence>
<keyword evidence="4" id="KW-1185">Reference proteome</keyword>
<reference evidence="3" key="1">
    <citation type="submission" date="2021-03" db="EMBL/GenBank/DDBJ databases">
        <title>Whole genome shotgun sequence of Actinoplanes auranticolor NBRC 12245.</title>
        <authorList>
            <person name="Komaki H."/>
            <person name="Tamura T."/>
        </authorList>
    </citation>
    <scope>NUCLEOTIDE SEQUENCE</scope>
    <source>
        <strain evidence="3">NBRC 12245</strain>
    </source>
</reference>
<keyword evidence="3" id="KW-0378">Hydrolase</keyword>
<dbReference type="GO" id="GO:0016787">
    <property type="term" value="F:hydrolase activity"/>
    <property type="evidence" value="ECO:0007669"/>
    <property type="project" value="UniProtKB-KW"/>
</dbReference>
<organism evidence="3 4">
    <name type="scientific">Actinoplanes auranticolor</name>
    <dbReference type="NCBI Taxonomy" id="47988"/>
    <lineage>
        <taxon>Bacteria</taxon>
        <taxon>Bacillati</taxon>
        <taxon>Actinomycetota</taxon>
        <taxon>Actinomycetes</taxon>
        <taxon>Micromonosporales</taxon>
        <taxon>Micromonosporaceae</taxon>
        <taxon>Actinoplanes</taxon>
    </lineage>
</organism>
<comment type="caution">
    <text evidence="3">The sequence shown here is derived from an EMBL/GenBank/DDBJ whole genome shotgun (WGS) entry which is preliminary data.</text>
</comment>
<proteinExistence type="predicted"/>
<evidence type="ECO:0000313" key="4">
    <source>
        <dbReference type="Proteomes" id="UP000681340"/>
    </source>
</evidence>
<dbReference type="InterPro" id="IPR052897">
    <property type="entry name" value="Sec-Metab_Biosynth_Hydrolase"/>
</dbReference>
<feature type="compositionally biased region" description="Basic and acidic residues" evidence="1">
    <location>
        <begin position="114"/>
        <end position="128"/>
    </location>
</feature>
<accession>A0A919VIL8</accession>
<dbReference type="SUPFAM" id="SSF53474">
    <property type="entry name" value="alpha/beta-Hydrolases"/>
    <property type="match status" value="1"/>
</dbReference>
<evidence type="ECO:0000313" key="3">
    <source>
        <dbReference type="EMBL" id="GIM64043.1"/>
    </source>
</evidence>